<evidence type="ECO:0000313" key="7">
    <source>
        <dbReference type="Proteomes" id="UP000095727"/>
    </source>
</evidence>
<dbReference type="InterPro" id="IPR036412">
    <property type="entry name" value="HAD-like_sf"/>
</dbReference>
<dbReference type="SFLD" id="SFLDG01129">
    <property type="entry name" value="C1.5:_HAD__Beta-PGM__Phosphata"/>
    <property type="match status" value="1"/>
</dbReference>
<dbReference type="InterPro" id="IPR023214">
    <property type="entry name" value="HAD_sf"/>
</dbReference>
<comment type="cofactor">
    <cofactor evidence="1">
        <name>Mg(2+)</name>
        <dbReference type="ChEBI" id="CHEBI:18420"/>
    </cofactor>
</comment>
<comment type="similarity">
    <text evidence="2">Belongs to the HAD-like hydrolase superfamily. CbbY/CbbZ/Gph/YieH family.</text>
</comment>
<keyword evidence="4" id="KW-0460">Magnesium</keyword>
<dbReference type="SFLD" id="SFLDG01135">
    <property type="entry name" value="C1.5.6:_HAD__Beta-PGM__Phospha"/>
    <property type="match status" value="1"/>
</dbReference>
<evidence type="ECO:0000313" key="6">
    <source>
        <dbReference type="EMBL" id="CUN10070.1"/>
    </source>
</evidence>
<keyword evidence="6" id="KW-0378">Hydrolase</keyword>
<dbReference type="AlphaFoldDB" id="A0A173U6H0"/>
<proteinExistence type="inferred from homology"/>
<dbReference type="Proteomes" id="UP000095727">
    <property type="component" value="Unassembled WGS sequence"/>
</dbReference>
<evidence type="ECO:0000256" key="2">
    <source>
        <dbReference type="ARBA" id="ARBA00006171"/>
    </source>
</evidence>
<dbReference type="RefSeq" id="WP_055157979.1">
    <property type="nucleotide sequence ID" value="NZ_CYXR01000023.1"/>
</dbReference>
<sequence length="223" mass="24944">MKAVIFDMDGVLINTEPLHYRCWKEILKEKNGIDLDYEVYLPCIGSTRGFFMDLINENYGPVFDDVDKMNALMKEKKAQITEAEGFPEMPGIKEALKQLKDEGYLLAVASSSPAYAIKDALKSLDMEKYFTVVMSGDYVEHPKPAPDTFLVTAEKLGMEPEDCLVVEDSTNGGGAARAAGMKCIWFHNPDSGRQDIPDAVLEFPAWTSENVEKMLKILEKEGE</sequence>
<dbReference type="InterPro" id="IPR051600">
    <property type="entry name" value="Beta-PGM-like"/>
</dbReference>
<name>A0A173U6H0_9FIRM</name>
<dbReference type="GO" id="GO:0046872">
    <property type="term" value="F:metal ion binding"/>
    <property type="evidence" value="ECO:0007669"/>
    <property type="project" value="UniProtKB-KW"/>
</dbReference>
<evidence type="ECO:0000256" key="1">
    <source>
        <dbReference type="ARBA" id="ARBA00001946"/>
    </source>
</evidence>
<dbReference type="Pfam" id="PF13419">
    <property type="entry name" value="HAD_2"/>
    <property type="match status" value="1"/>
</dbReference>
<keyword evidence="5" id="KW-0119">Carbohydrate metabolism</keyword>
<dbReference type="GO" id="GO:0016787">
    <property type="term" value="F:hydrolase activity"/>
    <property type="evidence" value="ECO:0007669"/>
    <property type="project" value="UniProtKB-KW"/>
</dbReference>
<protein>
    <submittedName>
        <fullName evidence="6">Phosphorylated carbohydrates phosphatase TM_1254</fullName>
        <ecNumber evidence="6">3.1.3.-</ecNumber>
    </submittedName>
</protein>
<dbReference type="InterPro" id="IPR041492">
    <property type="entry name" value="HAD_2"/>
</dbReference>
<dbReference type="PANTHER" id="PTHR46193:SF18">
    <property type="entry name" value="HEXITOL PHOSPHATASE B"/>
    <property type="match status" value="1"/>
</dbReference>
<dbReference type="InterPro" id="IPR006439">
    <property type="entry name" value="HAD-SF_hydro_IA"/>
</dbReference>
<evidence type="ECO:0000256" key="4">
    <source>
        <dbReference type="ARBA" id="ARBA00022842"/>
    </source>
</evidence>
<dbReference type="NCBIfam" id="TIGR01509">
    <property type="entry name" value="HAD-SF-IA-v3"/>
    <property type="match status" value="1"/>
</dbReference>
<dbReference type="EC" id="3.1.3.-" evidence="6"/>
<dbReference type="SUPFAM" id="SSF56784">
    <property type="entry name" value="HAD-like"/>
    <property type="match status" value="1"/>
</dbReference>
<evidence type="ECO:0000256" key="3">
    <source>
        <dbReference type="ARBA" id="ARBA00022723"/>
    </source>
</evidence>
<evidence type="ECO:0000256" key="5">
    <source>
        <dbReference type="ARBA" id="ARBA00023277"/>
    </source>
</evidence>
<dbReference type="SFLD" id="SFLDS00003">
    <property type="entry name" value="Haloacid_Dehalogenase"/>
    <property type="match status" value="1"/>
</dbReference>
<dbReference type="PRINTS" id="PR00413">
    <property type="entry name" value="HADHALOGNASE"/>
</dbReference>
<dbReference type="Gene3D" id="1.10.150.240">
    <property type="entry name" value="Putative phosphatase, domain 2"/>
    <property type="match status" value="1"/>
</dbReference>
<dbReference type="EMBL" id="CYXR01000023">
    <property type="protein sequence ID" value="CUN10070.1"/>
    <property type="molecule type" value="Genomic_DNA"/>
</dbReference>
<keyword evidence="3" id="KW-0479">Metal-binding</keyword>
<dbReference type="Gene3D" id="3.40.50.1000">
    <property type="entry name" value="HAD superfamily/HAD-like"/>
    <property type="match status" value="1"/>
</dbReference>
<reference evidence="6 7" key="1">
    <citation type="submission" date="2015-09" db="EMBL/GenBank/DDBJ databases">
        <authorList>
            <consortium name="Pathogen Informatics"/>
        </authorList>
    </citation>
    <scope>NUCLEOTIDE SEQUENCE [LARGE SCALE GENOMIC DNA]</scope>
    <source>
        <strain evidence="6 7">2789STDY5834962</strain>
    </source>
</reference>
<gene>
    <name evidence="6" type="ORF">ERS852574_02700</name>
</gene>
<accession>A0A173U6H0</accession>
<dbReference type="PANTHER" id="PTHR46193">
    <property type="entry name" value="6-PHOSPHOGLUCONATE PHOSPHATASE"/>
    <property type="match status" value="1"/>
</dbReference>
<dbReference type="InterPro" id="IPR023198">
    <property type="entry name" value="PGP-like_dom2"/>
</dbReference>
<organism evidence="6 7">
    <name type="scientific">Coprococcus comes</name>
    <dbReference type="NCBI Taxonomy" id="410072"/>
    <lineage>
        <taxon>Bacteria</taxon>
        <taxon>Bacillati</taxon>
        <taxon>Bacillota</taxon>
        <taxon>Clostridia</taxon>
        <taxon>Lachnospirales</taxon>
        <taxon>Lachnospiraceae</taxon>
        <taxon>Coprococcus</taxon>
    </lineage>
</organism>